<evidence type="ECO:0000313" key="7">
    <source>
        <dbReference type="Proteomes" id="UP000326396"/>
    </source>
</evidence>
<feature type="domain" description="Integrase catalytic" evidence="5">
    <location>
        <begin position="117"/>
        <end position="312"/>
    </location>
</feature>
<evidence type="ECO:0000259" key="4">
    <source>
        <dbReference type="PROSITE" id="PS50846"/>
    </source>
</evidence>
<dbReference type="Pfam" id="PF00403">
    <property type="entry name" value="HMA"/>
    <property type="match status" value="1"/>
</dbReference>
<comment type="subcellular location">
    <subcellularLocation>
        <location evidence="1">Membrane</location>
        <topology evidence="1">Peripheral membrane protein</topology>
    </subcellularLocation>
</comment>
<accession>A0A5N6MQ54</accession>
<dbReference type="PROSITE" id="PS50994">
    <property type="entry name" value="INTEGRASE"/>
    <property type="match status" value="1"/>
</dbReference>
<proteinExistence type="predicted"/>
<keyword evidence="2" id="KW-0479">Metal-binding</keyword>
<dbReference type="GO" id="GO:0016020">
    <property type="term" value="C:membrane"/>
    <property type="evidence" value="ECO:0007669"/>
    <property type="project" value="UniProtKB-SubCell"/>
</dbReference>
<organism evidence="6 7">
    <name type="scientific">Mikania micrantha</name>
    <name type="common">bitter vine</name>
    <dbReference type="NCBI Taxonomy" id="192012"/>
    <lineage>
        <taxon>Eukaryota</taxon>
        <taxon>Viridiplantae</taxon>
        <taxon>Streptophyta</taxon>
        <taxon>Embryophyta</taxon>
        <taxon>Tracheophyta</taxon>
        <taxon>Spermatophyta</taxon>
        <taxon>Magnoliopsida</taxon>
        <taxon>eudicotyledons</taxon>
        <taxon>Gunneridae</taxon>
        <taxon>Pentapetalae</taxon>
        <taxon>asterids</taxon>
        <taxon>campanulids</taxon>
        <taxon>Asterales</taxon>
        <taxon>Asteraceae</taxon>
        <taxon>Asteroideae</taxon>
        <taxon>Heliantheae alliance</taxon>
        <taxon>Eupatorieae</taxon>
        <taxon>Mikania</taxon>
    </lineage>
</organism>
<dbReference type="InterPro" id="IPR036163">
    <property type="entry name" value="HMA_dom_sf"/>
</dbReference>
<dbReference type="GO" id="GO:0003676">
    <property type="term" value="F:nucleic acid binding"/>
    <property type="evidence" value="ECO:0007669"/>
    <property type="project" value="InterPro"/>
</dbReference>
<dbReference type="Gene3D" id="3.30.420.10">
    <property type="entry name" value="Ribonuclease H-like superfamily/Ribonuclease H"/>
    <property type="match status" value="1"/>
</dbReference>
<keyword evidence="3" id="KW-0378">Hydrolase</keyword>
<dbReference type="InterPro" id="IPR039537">
    <property type="entry name" value="Retrotran_Ty1/copia-like"/>
</dbReference>
<dbReference type="GO" id="GO:0046872">
    <property type="term" value="F:metal ion binding"/>
    <property type="evidence" value="ECO:0007669"/>
    <property type="project" value="UniProtKB-KW"/>
</dbReference>
<dbReference type="AlphaFoldDB" id="A0A5N6MQ54"/>
<dbReference type="InterPro" id="IPR057670">
    <property type="entry name" value="SH3_retrovirus"/>
</dbReference>
<evidence type="ECO:0000256" key="1">
    <source>
        <dbReference type="ARBA" id="ARBA00004170"/>
    </source>
</evidence>
<dbReference type="InterPro" id="IPR012337">
    <property type="entry name" value="RNaseH-like_sf"/>
</dbReference>
<dbReference type="Pfam" id="PF07727">
    <property type="entry name" value="RVT_2"/>
    <property type="match status" value="1"/>
</dbReference>
<evidence type="ECO:0000256" key="3">
    <source>
        <dbReference type="ARBA" id="ARBA00022801"/>
    </source>
</evidence>
<dbReference type="GO" id="GO:0009626">
    <property type="term" value="P:plant-type hypersensitive response"/>
    <property type="evidence" value="ECO:0007669"/>
    <property type="project" value="UniProtKB-KW"/>
</dbReference>
<dbReference type="GO" id="GO:0015074">
    <property type="term" value="P:DNA integration"/>
    <property type="evidence" value="ECO:0007669"/>
    <property type="project" value="InterPro"/>
</dbReference>
<dbReference type="SUPFAM" id="SSF56672">
    <property type="entry name" value="DNA/RNA polymerases"/>
    <property type="match status" value="1"/>
</dbReference>
<dbReference type="GO" id="GO:0016787">
    <property type="term" value="F:hydrolase activity"/>
    <property type="evidence" value="ECO:0007669"/>
    <property type="project" value="UniProtKB-KW"/>
</dbReference>
<reference evidence="6 7" key="1">
    <citation type="submission" date="2019-05" db="EMBL/GenBank/DDBJ databases">
        <title>Mikania micrantha, genome provides insights into the molecular mechanism of rapid growth.</title>
        <authorList>
            <person name="Liu B."/>
        </authorList>
    </citation>
    <scope>NUCLEOTIDE SEQUENCE [LARGE SCALE GENOMIC DNA]</scope>
    <source>
        <strain evidence="6">NLD-2019</strain>
        <tissue evidence="6">Leaf</tissue>
    </source>
</reference>
<evidence type="ECO:0000256" key="2">
    <source>
        <dbReference type="ARBA" id="ARBA00022723"/>
    </source>
</evidence>
<dbReference type="InterPro" id="IPR013103">
    <property type="entry name" value="RVT_2"/>
</dbReference>
<dbReference type="OrthoDB" id="418757at2759"/>
<dbReference type="Gene3D" id="3.30.70.100">
    <property type="match status" value="1"/>
</dbReference>
<evidence type="ECO:0008006" key="8">
    <source>
        <dbReference type="Google" id="ProtNLM"/>
    </source>
</evidence>
<dbReference type="PROSITE" id="PS50846">
    <property type="entry name" value="HMA_2"/>
    <property type="match status" value="1"/>
</dbReference>
<name>A0A5N6MQ54_9ASTR</name>
<dbReference type="CDD" id="cd00371">
    <property type="entry name" value="HMA"/>
    <property type="match status" value="1"/>
</dbReference>
<gene>
    <name evidence="6" type="ORF">E3N88_30618</name>
</gene>
<dbReference type="Pfam" id="PF25597">
    <property type="entry name" value="SH3_retrovirus"/>
    <property type="match status" value="1"/>
</dbReference>
<dbReference type="PANTHER" id="PTHR42648:SF28">
    <property type="entry name" value="TRANSPOSON-ENCODED PROTEIN WITH RIBONUCLEASE H-LIKE AND RETROVIRUS ZINC FINGER-LIKE DOMAINS"/>
    <property type="match status" value="1"/>
</dbReference>
<evidence type="ECO:0000313" key="6">
    <source>
        <dbReference type="EMBL" id="KAD3641394.1"/>
    </source>
</evidence>
<feature type="domain" description="HMA" evidence="4">
    <location>
        <begin position="50"/>
        <end position="113"/>
    </location>
</feature>
<dbReference type="InterPro" id="IPR001584">
    <property type="entry name" value="Integrase_cat-core"/>
</dbReference>
<keyword evidence="7" id="KW-1185">Reference proteome</keyword>
<dbReference type="InterPro" id="IPR043502">
    <property type="entry name" value="DNA/RNA_pol_sf"/>
</dbReference>
<protein>
    <recommendedName>
        <fullName evidence="8">Integrase catalytic domain-containing protein</fullName>
    </recommendedName>
</protein>
<dbReference type="EMBL" id="SZYD01000015">
    <property type="protein sequence ID" value="KAD3641394.1"/>
    <property type="molecule type" value="Genomic_DNA"/>
</dbReference>
<dbReference type="InterPro" id="IPR006121">
    <property type="entry name" value="HMA_dom"/>
</dbReference>
<dbReference type="SUPFAM" id="SSF53098">
    <property type="entry name" value="Ribonuclease H-like"/>
    <property type="match status" value="1"/>
</dbReference>
<evidence type="ECO:0000259" key="5">
    <source>
        <dbReference type="PROSITE" id="PS50994"/>
    </source>
</evidence>
<comment type="caution">
    <text evidence="6">The sequence shown here is derived from an EMBL/GenBank/DDBJ whole genome shotgun (WGS) entry which is preliminary data.</text>
</comment>
<dbReference type="PANTHER" id="PTHR42648">
    <property type="entry name" value="TRANSPOSASE, PUTATIVE-RELATED"/>
    <property type="match status" value="1"/>
</dbReference>
<dbReference type="SUPFAM" id="SSF55008">
    <property type="entry name" value="HMA, heavy metal-associated domain"/>
    <property type="match status" value="1"/>
</dbReference>
<dbReference type="InterPro" id="IPR036397">
    <property type="entry name" value="RNaseH_sf"/>
</dbReference>
<dbReference type="Proteomes" id="UP000326396">
    <property type="component" value="Linkage Group LG5"/>
</dbReference>
<sequence>MANLRSESLFRSVISAVINYCFSYQASNRTTNEYLMRHEIRSKGGRPLSLQTIELQVRMCCTGCERVVKRAIYKLRGVDSVEVQLELEKVTVVGYVDRNKVLKAVRRAGKRAEFWPYPNPPLYFTSSSNYYKDTTTEYKQSYNYYRHGYNTGDKHGIIHVSHRGDDKVSNMFNDDNVNACNVMVWVYTLKSKDETFAKFKEWKNLVETQTERKVKKLRTDNGLEFCNGLFDQFCKIHGIARHLTVAGTPQQNGLVERMNRTLLNKVRCVLFSAGFPSKFWAEALFTAVYLINRSPSLAIKMKTPMEVCSGEKPKYDHLRIFGSVAYAHVKQGKLKPRALKCAFLGYPEGVKGYRLWRISDDRPKVIISRDVTFNEELMYKDVLGKHSGSTQVESAGDGGVQLEMELFDVGKSTETMEDDDRIDQQKYTIAKDRPRRQIVVPARYRTNEDISAYVFNVAELESSCEPLTYYEAIASVDSERWKAAMKEEMDALYKNKTWILVDRPKNQKLVSCKWIYKLKDGLGGDPPRFQARLVAKGFTQREGIDYNEIFSPVVKHTSVRVILSLTAVHDLELEQMDVKTAFLHGSLEERIYMKQPLGFELEGQGDKVCLLQRSLYGLKQSPRQWYVRFDDYMISNDFLRCSYDSCVYFKEYDEGKFVYLLLYVDDMLLACKDKFQLQKTKEMLMVEFEMKDLGEAKKILGMEISRH</sequence>